<dbReference type="GO" id="GO:0005634">
    <property type="term" value="C:nucleus"/>
    <property type="evidence" value="ECO:0007669"/>
    <property type="project" value="UniProtKB-SubCell"/>
</dbReference>
<evidence type="ECO:0000256" key="7">
    <source>
        <dbReference type="SAM" id="MobiDB-lite"/>
    </source>
</evidence>
<reference evidence="9" key="1">
    <citation type="journal article" date="2014" name="Nat. Commun.">
        <title>The rainbow trout genome provides novel insights into evolution after whole-genome duplication in vertebrates.</title>
        <authorList>
            <person name="Berthelot C."/>
            <person name="Brunet F."/>
            <person name="Chalopin D."/>
            <person name="Juanchich A."/>
            <person name="Bernard M."/>
            <person name="Noel B."/>
            <person name="Bento P."/>
            <person name="Da Silva C."/>
            <person name="Labadie K."/>
            <person name="Alberti A."/>
            <person name="Aury J.M."/>
            <person name="Louis A."/>
            <person name="Dehais P."/>
            <person name="Bardou P."/>
            <person name="Montfort J."/>
            <person name="Klopp C."/>
            <person name="Cabau C."/>
            <person name="Gaspin C."/>
            <person name="Thorgaard G.H."/>
            <person name="Boussaha M."/>
            <person name="Quillet E."/>
            <person name="Guyomard R."/>
            <person name="Galiana D."/>
            <person name="Bobe J."/>
            <person name="Volff J.N."/>
            <person name="Genet C."/>
            <person name="Wincker P."/>
            <person name="Jaillon O."/>
            <person name="Roest Crollius H."/>
            <person name="Guiguen Y."/>
        </authorList>
    </citation>
    <scope>NUCLEOTIDE SEQUENCE [LARGE SCALE GENOMIC DNA]</scope>
</reference>
<feature type="compositionally biased region" description="Polar residues" evidence="7">
    <location>
        <begin position="31"/>
        <end position="47"/>
    </location>
</feature>
<feature type="compositionally biased region" description="Basic and acidic residues" evidence="7">
    <location>
        <begin position="62"/>
        <end position="92"/>
    </location>
</feature>
<evidence type="ECO:0000259" key="8">
    <source>
        <dbReference type="PROSITE" id="PS50252"/>
    </source>
</evidence>
<evidence type="ECO:0000313" key="9">
    <source>
        <dbReference type="EMBL" id="CDQ93949.1"/>
    </source>
</evidence>
<gene>
    <name evidence="9" type="ORF">GSONMT00029008001</name>
</gene>
<dbReference type="AlphaFoldDB" id="A0A060YWS6"/>
<dbReference type="GO" id="GO:0000978">
    <property type="term" value="F:RNA polymerase II cis-regulatory region sequence-specific DNA binding"/>
    <property type="evidence" value="ECO:0007669"/>
    <property type="project" value="InterPro"/>
</dbReference>
<evidence type="ECO:0000256" key="4">
    <source>
        <dbReference type="ARBA" id="ARBA00023163"/>
    </source>
</evidence>
<dbReference type="PROSITE" id="PS50252">
    <property type="entry name" value="TBOX_3"/>
    <property type="match status" value="1"/>
</dbReference>
<comment type="subcellular location">
    <subcellularLocation>
        <location evidence="1 6">Nucleus</location>
    </subcellularLocation>
</comment>
<name>A0A060YWS6_ONCMY</name>
<protein>
    <recommendedName>
        <fullName evidence="8">T-box domain-containing protein</fullName>
    </recommendedName>
</protein>
<organism evidence="9 10">
    <name type="scientific">Oncorhynchus mykiss</name>
    <name type="common">Rainbow trout</name>
    <name type="synonym">Salmo gairdneri</name>
    <dbReference type="NCBI Taxonomy" id="8022"/>
    <lineage>
        <taxon>Eukaryota</taxon>
        <taxon>Metazoa</taxon>
        <taxon>Chordata</taxon>
        <taxon>Craniata</taxon>
        <taxon>Vertebrata</taxon>
        <taxon>Euteleostomi</taxon>
        <taxon>Actinopterygii</taxon>
        <taxon>Neopterygii</taxon>
        <taxon>Teleostei</taxon>
        <taxon>Protacanthopterygii</taxon>
        <taxon>Salmoniformes</taxon>
        <taxon>Salmonidae</taxon>
        <taxon>Salmoninae</taxon>
        <taxon>Oncorhynchus</taxon>
    </lineage>
</organism>
<dbReference type="GO" id="GO:0000785">
    <property type="term" value="C:chromatin"/>
    <property type="evidence" value="ECO:0007669"/>
    <property type="project" value="TreeGrafter"/>
</dbReference>
<dbReference type="GO" id="GO:0000981">
    <property type="term" value="F:DNA-binding transcription factor activity, RNA polymerase II-specific"/>
    <property type="evidence" value="ECO:0007669"/>
    <property type="project" value="TreeGrafter"/>
</dbReference>
<keyword evidence="4" id="KW-0804">Transcription</keyword>
<reference evidence="9" key="2">
    <citation type="submission" date="2014-03" db="EMBL/GenBank/DDBJ databases">
        <authorList>
            <person name="Genoscope - CEA"/>
        </authorList>
    </citation>
    <scope>NUCLEOTIDE SEQUENCE</scope>
</reference>
<dbReference type="Gene3D" id="2.60.40.820">
    <property type="entry name" value="Transcription factor, T-box"/>
    <property type="match status" value="1"/>
</dbReference>
<feature type="domain" description="T-box" evidence="8">
    <location>
        <begin position="94"/>
        <end position="151"/>
    </location>
</feature>
<keyword evidence="5 6" id="KW-0539">Nucleus</keyword>
<dbReference type="InterPro" id="IPR001699">
    <property type="entry name" value="TF_T-box"/>
</dbReference>
<comment type="caution">
    <text evidence="6">Lacks conserved residue(s) required for the propagation of feature annotation.</text>
</comment>
<dbReference type="SUPFAM" id="SSF49417">
    <property type="entry name" value="p53-like transcription factors"/>
    <property type="match status" value="1"/>
</dbReference>
<dbReference type="GO" id="GO:0045893">
    <property type="term" value="P:positive regulation of DNA-templated transcription"/>
    <property type="evidence" value="ECO:0007669"/>
    <property type="project" value="InterPro"/>
</dbReference>
<keyword evidence="3 6" id="KW-0238">DNA-binding</keyword>
<dbReference type="PaxDb" id="8022-A0A060YWS6"/>
<dbReference type="Pfam" id="PF00907">
    <property type="entry name" value="T-box"/>
    <property type="match status" value="1"/>
</dbReference>
<evidence type="ECO:0000313" key="10">
    <source>
        <dbReference type="Proteomes" id="UP000193380"/>
    </source>
</evidence>
<dbReference type="InterPro" id="IPR046360">
    <property type="entry name" value="T-box_DNA-bd"/>
</dbReference>
<dbReference type="InterPro" id="IPR008967">
    <property type="entry name" value="p53-like_TF_DNA-bd_sf"/>
</dbReference>
<evidence type="ECO:0000256" key="6">
    <source>
        <dbReference type="PROSITE-ProRule" id="PRU00201"/>
    </source>
</evidence>
<dbReference type="InterPro" id="IPR036960">
    <property type="entry name" value="T-box_sf"/>
</dbReference>
<dbReference type="Proteomes" id="UP000193380">
    <property type="component" value="Unassembled WGS sequence"/>
</dbReference>
<proteinExistence type="predicted"/>
<dbReference type="SMART" id="SM00425">
    <property type="entry name" value="TBOX"/>
    <property type="match status" value="1"/>
</dbReference>
<accession>A0A060YWS6</accession>
<dbReference type="InterPro" id="IPR018186">
    <property type="entry name" value="TF_T-box_CS"/>
</dbReference>
<feature type="region of interest" description="Disordered" evidence="7">
    <location>
        <begin position="20"/>
        <end position="93"/>
    </location>
</feature>
<sequence length="151" mass="17194">MQGLSSRAHAFSVEALVGKTIKRMKRENGKDSSSPGDTETETSSVRQETYEHGRSTLTRAHLSCDSEPGREERTRTGESDSNPGREESEVRVELQGSDLWTRFHEIGTEMIITKAGRRMFPSLRVKVRNLDPCQQYYIAMDVLPVDSKRYR</sequence>
<evidence type="ECO:0000256" key="3">
    <source>
        <dbReference type="ARBA" id="ARBA00023125"/>
    </source>
</evidence>
<dbReference type="STRING" id="8022.A0A060YWS6"/>
<evidence type="ECO:0000256" key="2">
    <source>
        <dbReference type="ARBA" id="ARBA00023015"/>
    </source>
</evidence>
<dbReference type="EMBL" id="FR916422">
    <property type="protein sequence ID" value="CDQ93949.1"/>
    <property type="molecule type" value="Genomic_DNA"/>
</dbReference>
<evidence type="ECO:0000256" key="5">
    <source>
        <dbReference type="ARBA" id="ARBA00023242"/>
    </source>
</evidence>
<dbReference type="PANTHER" id="PTHR11267">
    <property type="entry name" value="T-BOX PROTEIN-RELATED"/>
    <property type="match status" value="1"/>
</dbReference>
<dbReference type="GO" id="GO:0001708">
    <property type="term" value="P:cell fate specification"/>
    <property type="evidence" value="ECO:0007669"/>
    <property type="project" value="TreeGrafter"/>
</dbReference>
<dbReference type="PANTHER" id="PTHR11267:SF116">
    <property type="entry name" value="T-BOX TRANSCRIPTION FACTOR TBX22"/>
    <property type="match status" value="1"/>
</dbReference>
<keyword evidence="2" id="KW-0805">Transcription regulation</keyword>
<dbReference type="PROSITE" id="PS01283">
    <property type="entry name" value="TBOX_1"/>
    <property type="match status" value="1"/>
</dbReference>
<evidence type="ECO:0000256" key="1">
    <source>
        <dbReference type="ARBA" id="ARBA00004123"/>
    </source>
</evidence>